<dbReference type="Proteomes" id="UP000502706">
    <property type="component" value="Chromosome"/>
</dbReference>
<reference evidence="2 3" key="1">
    <citation type="submission" date="2019-10" db="EMBL/GenBank/DDBJ databases">
        <title>Rubrobacter sp nov SCSIO 52915 isolated from a deep-sea sediment in the South China Sea.</title>
        <authorList>
            <person name="Chen R.W."/>
        </authorList>
    </citation>
    <scope>NUCLEOTIDE SEQUENCE [LARGE SCALE GENOMIC DNA]</scope>
    <source>
        <strain evidence="2 3">SCSIO 52915</strain>
    </source>
</reference>
<evidence type="ECO:0000256" key="1">
    <source>
        <dbReference type="SAM" id="MobiDB-lite"/>
    </source>
</evidence>
<dbReference type="AlphaFoldDB" id="A0A6G8PSP9"/>
<accession>A0A6G8PSP9</accession>
<gene>
    <name evidence="2" type="ORF">GBA65_01395</name>
</gene>
<keyword evidence="3" id="KW-1185">Reference proteome</keyword>
<organism evidence="2 3">
    <name type="scientific">Rubrobacter marinus</name>
    <dbReference type="NCBI Taxonomy" id="2653852"/>
    <lineage>
        <taxon>Bacteria</taxon>
        <taxon>Bacillati</taxon>
        <taxon>Actinomycetota</taxon>
        <taxon>Rubrobacteria</taxon>
        <taxon>Rubrobacterales</taxon>
        <taxon>Rubrobacteraceae</taxon>
        <taxon>Rubrobacter</taxon>
    </lineage>
</organism>
<evidence type="ECO:0000313" key="3">
    <source>
        <dbReference type="Proteomes" id="UP000502706"/>
    </source>
</evidence>
<protein>
    <submittedName>
        <fullName evidence="2">Uncharacterized protein</fullName>
    </submittedName>
</protein>
<evidence type="ECO:0000313" key="2">
    <source>
        <dbReference type="EMBL" id="QIN77384.1"/>
    </source>
</evidence>
<proteinExistence type="predicted"/>
<feature type="region of interest" description="Disordered" evidence="1">
    <location>
        <begin position="93"/>
        <end position="113"/>
    </location>
</feature>
<dbReference type="RefSeq" id="WP_166395061.1">
    <property type="nucleotide sequence ID" value="NZ_CP045121.1"/>
</dbReference>
<name>A0A6G8PSP9_9ACTN</name>
<dbReference type="EMBL" id="CP045121">
    <property type="protein sequence ID" value="QIN77384.1"/>
    <property type="molecule type" value="Genomic_DNA"/>
</dbReference>
<sequence>MTNAEIARAFQEKGWEIRYRGGNAICSTPSDMEMIVADAPVSVSSEAPQRLSIAAWPAPDGPDGEPRPPVFDLYDVDRDLEVRVRRIPTPEQAARLLEGRGAGEPATEPREGV</sequence>
<dbReference type="KEGG" id="rmar:GBA65_01395"/>